<protein>
    <recommendedName>
        <fullName evidence="3">Reverse transcriptase domain-containing protein</fullName>
    </recommendedName>
</protein>
<gene>
    <name evidence="1" type="ORF">Cfor_02796</name>
</gene>
<dbReference type="PANTHER" id="PTHR21301:SF10">
    <property type="entry name" value="REVERSE TRANSCRIPTASE DOMAIN-CONTAINING PROTEIN"/>
    <property type="match status" value="1"/>
</dbReference>
<dbReference type="OrthoDB" id="10063405at2759"/>
<sequence length="108" mass="12520">MIKHCLETKSVLFYARYVDDILIIFDKSALRIDTLTNTLNDIHNSLTFTPSPKTERKISRLDLKIIRNNSTFEIDIFRKPTTTDTTIPFTSNHPLEHKTAAYRFSCNA</sequence>
<dbReference type="PANTHER" id="PTHR21301">
    <property type="entry name" value="REVERSE TRANSCRIPTASE"/>
    <property type="match status" value="1"/>
</dbReference>
<comment type="caution">
    <text evidence="1">The sequence shown here is derived from an EMBL/GenBank/DDBJ whole genome shotgun (WGS) entry which is preliminary data.</text>
</comment>
<dbReference type="AlphaFoldDB" id="A0A6L2PID9"/>
<reference evidence="2" key="1">
    <citation type="submission" date="2020-01" db="EMBL/GenBank/DDBJ databases">
        <title>Draft genome sequence of the Termite Coptotermes fromosanus.</title>
        <authorList>
            <person name="Itakura S."/>
            <person name="Yosikawa Y."/>
            <person name="Umezawa K."/>
        </authorList>
    </citation>
    <scope>NUCLEOTIDE SEQUENCE [LARGE SCALE GENOMIC DNA]</scope>
</reference>
<evidence type="ECO:0000313" key="1">
    <source>
        <dbReference type="EMBL" id="GFG29837.1"/>
    </source>
</evidence>
<dbReference type="Proteomes" id="UP000502823">
    <property type="component" value="Unassembled WGS sequence"/>
</dbReference>
<evidence type="ECO:0008006" key="3">
    <source>
        <dbReference type="Google" id="ProtNLM"/>
    </source>
</evidence>
<evidence type="ECO:0000313" key="2">
    <source>
        <dbReference type="Proteomes" id="UP000502823"/>
    </source>
</evidence>
<accession>A0A6L2PID9</accession>
<dbReference type="EMBL" id="BLKM01010328">
    <property type="protein sequence ID" value="GFG29837.1"/>
    <property type="molecule type" value="Genomic_DNA"/>
</dbReference>
<proteinExistence type="predicted"/>
<dbReference type="InParanoid" id="A0A6L2PID9"/>
<name>A0A6L2PID9_COPFO</name>
<organism evidence="1 2">
    <name type="scientific">Coptotermes formosanus</name>
    <name type="common">Formosan subterranean termite</name>
    <dbReference type="NCBI Taxonomy" id="36987"/>
    <lineage>
        <taxon>Eukaryota</taxon>
        <taxon>Metazoa</taxon>
        <taxon>Ecdysozoa</taxon>
        <taxon>Arthropoda</taxon>
        <taxon>Hexapoda</taxon>
        <taxon>Insecta</taxon>
        <taxon>Pterygota</taxon>
        <taxon>Neoptera</taxon>
        <taxon>Polyneoptera</taxon>
        <taxon>Dictyoptera</taxon>
        <taxon>Blattodea</taxon>
        <taxon>Blattoidea</taxon>
        <taxon>Termitoidae</taxon>
        <taxon>Rhinotermitidae</taxon>
        <taxon>Coptotermes</taxon>
    </lineage>
</organism>
<keyword evidence="2" id="KW-1185">Reference proteome</keyword>